<comment type="caution">
    <text evidence="1">The sequence shown here is derived from an EMBL/GenBank/DDBJ whole genome shotgun (WGS) entry which is preliminary data.</text>
</comment>
<protein>
    <submittedName>
        <fullName evidence="1">Uncharacterized protein</fullName>
    </submittedName>
</protein>
<reference evidence="1 2" key="1">
    <citation type="journal article" date="2015" name="Nature">
        <title>rRNA introns, odd ribosomes, and small enigmatic genomes across a large radiation of phyla.</title>
        <authorList>
            <person name="Brown C.T."/>
            <person name="Hug L.A."/>
            <person name="Thomas B.C."/>
            <person name="Sharon I."/>
            <person name="Castelle C.J."/>
            <person name="Singh A."/>
            <person name="Wilkins M.J."/>
            <person name="Williams K.H."/>
            <person name="Banfield J.F."/>
        </authorList>
    </citation>
    <scope>NUCLEOTIDE SEQUENCE [LARGE SCALE GENOMIC DNA]</scope>
</reference>
<evidence type="ECO:0000313" key="2">
    <source>
        <dbReference type="Proteomes" id="UP000033847"/>
    </source>
</evidence>
<proteinExistence type="predicted"/>
<organism evidence="1 2">
    <name type="scientific">candidate division WWE3 bacterium GW2011_GWF1_42_14</name>
    <dbReference type="NCBI Taxonomy" id="1619138"/>
    <lineage>
        <taxon>Bacteria</taxon>
        <taxon>Katanobacteria</taxon>
    </lineage>
</organism>
<dbReference type="AlphaFoldDB" id="A0A0G1AYS6"/>
<accession>A0A0G1AYS6</accession>
<gene>
    <name evidence="1" type="ORF">UV00_C0003G0063</name>
</gene>
<evidence type="ECO:0000313" key="1">
    <source>
        <dbReference type="EMBL" id="KKS39231.1"/>
    </source>
</evidence>
<sequence length="97" mass="11002">MGKNALLRGIERLLIRTPEVPLNSEQILEEVMKMGPGDERTFNFDPNDPKLCSPEAVKIFQGEIAMDTKNILTGSIDVDEKKNKFLYTVIVIAPIWR</sequence>
<dbReference type="Proteomes" id="UP000033847">
    <property type="component" value="Unassembled WGS sequence"/>
</dbReference>
<name>A0A0G1AYS6_UNCKA</name>
<dbReference type="EMBL" id="LCCU01000003">
    <property type="protein sequence ID" value="KKS39231.1"/>
    <property type="molecule type" value="Genomic_DNA"/>
</dbReference>